<accession>A0ACB7SN21</accession>
<organism evidence="1 2">
    <name type="scientific">Hyalomma asiaticum</name>
    <name type="common">Tick</name>
    <dbReference type="NCBI Taxonomy" id="266040"/>
    <lineage>
        <taxon>Eukaryota</taxon>
        <taxon>Metazoa</taxon>
        <taxon>Ecdysozoa</taxon>
        <taxon>Arthropoda</taxon>
        <taxon>Chelicerata</taxon>
        <taxon>Arachnida</taxon>
        <taxon>Acari</taxon>
        <taxon>Parasitiformes</taxon>
        <taxon>Ixodida</taxon>
        <taxon>Ixodoidea</taxon>
        <taxon>Ixodidae</taxon>
        <taxon>Hyalomminae</taxon>
        <taxon>Hyalomma</taxon>
    </lineage>
</organism>
<sequence>MSEYRKFATRNKFGMKRKRARYNFEKCPDPAEEPSDDYLPAASSEGHGDSEVDSSEPCESGLSLTASPADGDRRSTVRHDTRMAPQAELLQRQKQAEDKLQRLAQTSAMKRKLHMSASVNDGADGPAEMEWRFFITRFEAAGVRAAPATTPAAATCSDNEASDGEAWLSTDTQQRMCVDTAFAAVQVRCSMVRWQGFRLPPKEQVEDAASQLD</sequence>
<dbReference type="EMBL" id="CM023483">
    <property type="protein sequence ID" value="KAH6935164.1"/>
    <property type="molecule type" value="Genomic_DNA"/>
</dbReference>
<keyword evidence="2" id="KW-1185">Reference proteome</keyword>
<evidence type="ECO:0000313" key="1">
    <source>
        <dbReference type="EMBL" id="KAH6935164.1"/>
    </source>
</evidence>
<gene>
    <name evidence="1" type="ORF">HPB50_004300</name>
</gene>
<comment type="caution">
    <text evidence="1">The sequence shown here is derived from an EMBL/GenBank/DDBJ whole genome shotgun (WGS) entry which is preliminary data.</text>
</comment>
<name>A0ACB7SN21_HYAAI</name>
<protein>
    <submittedName>
        <fullName evidence="1">Uncharacterized protein</fullName>
    </submittedName>
</protein>
<dbReference type="Proteomes" id="UP000821845">
    <property type="component" value="Chromosome 3"/>
</dbReference>
<evidence type="ECO:0000313" key="2">
    <source>
        <dbReference type="Proteomes" id="UP000821845"/>
    </source>
</evidence>
<reference evidence="1" key="1">
    <citation type="submission" date="2020-05" db="EMBL/GenBank/DDBJ databases">
        <title>Large-scale comparative analyses of tick genomes elucidate their genetic diversity and vector capacities.</title>
        <authorList>
            <person name="Jia N."/>
            <person name="Wang J."/>
            <person name="Shi W."/>
            <person name="Du L."/>
            <person name="Sun Y."/>
            <person name="Zhan W."/>
            <person name="Jiang J."/>
            <person name="Wang Q."/>
            <person name="Zhang B."/>
            <person name="Ji P."/>
            <person name="Sakyi L.B."/>
            <person name="Cui X."/>
            <person name="Yuan T."/>
            <person name="Jiang B."/>
            <person name="Yang W."/>
            <person name="Lam T.T.-Y."/>
            <person name="Chang Q."/>
            <person name="Ding S."/>
            <person name="Wang X."/>
            <person name="Zhu J."/>
            <person name="Ruan X."/>
            <person name="Zhao L."/>
            <person name="Wei J."/>
            <person name="Que T."/>
            <person name="Du C."/>
            <person name="Cheng J."/>
            <person name="Dai P."/>
            <person name="Han X."/>
            <person name="Huang E."/>
            <person name="Gao Y."/>
            <person name="Liu J."/>
            <person name="Shao H."/>
            <person name="Ye R."/>
            <person name="Li L."/>
            <person name="Wei W."/>
            <person name="Wang X."/>
            <person name="Wang C."/>
            <person name="Yang T."/>
            <person name="Huo Q."/>
            <person name="Li W."/>
            <person name="Guo W."/>
            <person name="Chen H."/>
            <person name="Zhou L."/>
            <person name="Ni X."/>
            <person name="Tian J."/>
            <person name="Zhou Y."/>
            <person name="Sheng Y."/>
            <person name="Liu T."/>
            <person name="Pan Y."/>
            <person name="Xia L."/>
            <person name="Li J."/>
            <person name="Zhao F."/>
            <person name="Cao W."/>
        </authorList>
    </citation>
    <scope>NUCLEOTIDE SEQUENCE</scope>
    <source>
        <strain evidence="1">Hyas-2018</strain>
    </source>
</reference>
<proteinExistence type="predicted"/>